<dbReference type="Proteomes" id="UP000008141">
    <property type="component" value="Unassembled WGS sequence"/>
</dbReference>
<dbReference type="InParanoid" id="E1Z5Q4"/>
<evidence type="ECO:0000313" key="6">
    <source>
        <dbReference type="Proteomes" id="UP000008141"/>
    </source>
</evidence>
<dbReference type="GeneID" id="17358143"/>
<dbReference type="InterPro" id="IPR043129">
    <property type="entry name" value="ATPase_NBD"/>
</dbReference>
<feature type="non-terminal residue" evidence="5">
    <location>
        <position position="1"/>
    </location>
</feature>
<evidence type="ECO:0000313" key="5">
    <source>
        <dbReference type="EMBL" id="EFN58515.1"/>
    </source>
</evidence>
<dbReference type="STRING" id="554065.E1Z5Q4"/>
<dbReference type="PROSITE" id="PS00329">
    <property type="entry name" value="HSP70_2"/>
    <property type="match status" value="1"/>
</dbReference>
<keyword evidence="2" id="KW-0547">Nucleotide-binding</keyword>
<evidence type="ECO:0000256" key="4">
    <source>
        <dbReference type="ARBA" id="ARBA00023186"/>
    </source>
</evidence>
<keyword evidence="3" id="KW-0067">ATP-binding</keyword>
<dbReference type="GO" id="GO:0140662">
    <property type="term" value="F:ATP-dependent protein folding chaperone"/>
    <property type="evidence" value="ECO:0007669"/>
    <property type="project" value="InterPro"/>
</dbReference>
<dbReference type="GO" id="GO:0005524">
    <property type="term" value="F:ATP binding"/>
    <property type="evidence" value="ECO:0007669"/>
    <property type="project" value="UniProtKB-KW"/>
</dbReference>
<dbReference type="Pfam" id="PF00012">
    <property type="entry name" value="HSP70"/>
    <property type="match status" value="2"/>
</dbReference>
<reference evidence="5 6" key="1">
    <citation type="journal article" date="2010" name="Plant Cell">
        <title>The Chlorella variabilis NC64A genome reveals adaptation to photosymbiosis, coevolution with viruses, and cryptic sex.</title>
        <authorList>
            <person name="Blanc G."/>
            <person name="Duncan G."/>
            <person name="Agarkova I."/>
            <person name="Borodovsky M."/>
            <person name="Gurnon J."/>
            <person name="Kuo A."/>
            <person name="Lindquist E."/>
            <person name="Lucas S."/>
            <person name="Pangilinan J."/>
            <person name="Polle J."/>
            <person name="Salamov A."/>
            <person name="Terry A."/>
            <person name="Yamada T."/>
            <person name="Dunigan D.D."/>
            <person name="Grigoriev I.V."/>
            <person name="Claverie J.M."/>
            <person name="Van Etten J.L."/>
        </authorList>
    </citation>
    <scope>NUCLEOTIDE SEQUENCE [LARGE SCALE GENOMIC DNA]</scope>
    <source>
        <strain evidence="5 6">NC64A</strain>
    </source>
</reference>
<dbReference type="OMA" id="HESLCWH"/>
<dbReference type="KEGG" id="cvr:CHLNCDRAFT_19454"/>
<proteinExistence type="inferred from homology"/>
<dbReference type="eggNOG" id="KOG0102">
    <property type="taxonomic scope" value="Eukaryota"/>
</dbReference>
<dbReference type="AlphaFoldDB" id="E1Z5Q4"/>
<evidence type="ECO:0000256" key="3">
    <source>
        <dbReference type="ARBA" id="ARBA00022840"/>
    </source>
</evidence>
<dbReference type="Gene3D" id="3.30.420.40">
    <property type="match status" value="2"/>
</dbReference>
<dbReference type="Gene3D" id="3.90.640.10">
    <property type="entry name" value="Actin, Chain A, domain 4"/>
    <property type="match status" value="1"/>
</dbReference>
<organism evidence="6">
    <name type="scientific">Chlorella variabilis</name>
    <name type="common">Green alga</name>
    <dbReference type="NCBI Taxonomy" id="554065"/>
    <lineage>
        <taxon>Eukaryota</taxon>
        <taxon>Viridiplantae</taxon>
        <taxon>Chlorophyta</taxon>
        <taxon>core chlorophytes</taxon>
        <taxon>Trebouxiophyceae</taxon>
        <taxon>Chlorellales</taxon>
        <taxon>Chlorellaceae</taxon>
        <taxon>Chlorella clade</taxon>
        <taxon>Chlorella</taxon>
    </lineage>
</organism>
<accession>E1Z5Q4</accession>
<evidence type="ECO:0000256" key="2">
    <source>
        <dbReference type="ARBA" id="ARBA00022741"/>
    </source>
</evidence>
<dbReference type="PROSITE" id="PS01036">
    <property type="entry name" value="HSP70_3"/>
    <property type="match status" value="1"/>
</dbReference>
<dbReference type="FunFam" id="3.30.420.40:FF:000071">
    <property type="entry name" value="Molecular chaperone DnaK"/>
    <property type="match status" value="1"/>
</dbReference>
<dbReference type="FunFam" id="3.90.640.10:FF:000003">
    <property type="entry name" value="Molecular chaperone DnaK"/>
    <property type="match status" value="1"/>
</dbReference>
<dbReference type="PANTHER" id="PTHR19375">
    <property type="entry name" value="HEAT SHOCK PROTEIN 70KDA"/>
    <property type="match status" value="1"/>
</dbReference>
<dbReference type="SUPFAM" id="SSF53067">
    <property type="entry name" value="Actin-like ATPase domain"/>
    <property type="match status" value="2"/>
</dbReference>
<comment type="similarity">
    <text evidence="1">Belongs to the heat shock protein 70 family.</text>
</comment>
<protein>
    <submittedName>
        <fullName evidence="5">Uncharacterized protein</fullName>
    </submittedName>
</protein>
<dbReference type="OrthoDB" id="2401965at2759"/>
<dbReference type="EMBL" id="GL433837">
    <property type="protein sequence ID" value="EFN58515.1"/>
    <property type="molecule type" value="Genomic_DNA"/>
</dbReference>
<gene>
    <name evidence="5" type="ORF">CHLNCDRAFT_19454</name>
</gene>
<dbReference type="RefSeq" id="XP_005850617.1">
    <property type="nucleotide sequence ID" value="XM_005850555.1"/>
</dbReference>
<sequence>LLEGGEPVPIPNQEGALTTPSVVAFGADGSVLVGAAAKRQAALNPKNTFHSVKRLIGKEYEDVEQDVRQLAYGEVSGYVLAKLVAAAEEFSGRPVSKAVISVPAYFTDAQREATVTAGRIAGLDTVRIIREPVAAALAYGLDAQEDQTVLVFDLGGGTFDVSLLEVGGGVIEVLSTGGDASLGGDDWDAAIMQWLVDSHLKPARVDVRDPRLVANLRAVAEAAKIKLSSEERVVVRMPVGGGIEAVLTRQMFESLTIDLFRRARLPLDQACWQVGVLTVPATVLLVGGATRMPAIRRFVRNMTGLDPAEFVVDPDLAVAAGAAVQAGIYDGQVCGGGVGACCPACLVCCCSLPVLGQAALILLWAANRLLWRVLGRGSARLAGV</sequence>
<dbReference type="InterPro" id="IPR018181">
    <property type="entry name" value="Heat_shock_70_CS"/>
</dbReference>
<keyword evidence="4" id="KW-0143">Chaperone</keyword>
<evidence type="ECO:0000256" key="1">
    <source>
        <dbReference type="ARBA" id="ARBA00007381"/>
    </source>
</evidence>
<dbReference type="PRINTS" id="PR00301">
    <property type="entry name" value="HEATSHOCK70"/>
</dbReference>
<dbReference type="InterPro" id="IPR013126">
    <property type="entry name" value="Hsp_70_fam"/>
</dbReference>
<keyword evidence="6" id="KW-1185">Reference proteome</keyword>
<name>E1Z5Q4_CHLVA</name>